<keyword evidence="2" id="KW-0862">Zinc</keyword>
<feature type="binding site" evidence="2">
    <location>
        <position position="285"/>
    </location>
    <ligand>
        <name>Zn(2+)</name>
        <dbReference type="ChEBI" id="CHEBI:29105"/>
        <label>2</label>
    </ligand>
</feature>
<dbReference type="PIRSF" id="PIRSF004976">
    <property type="entry name" value="ATPase_YdaO"/>
    <property type="match status" value="1"/>
</dbReference>
<feature type="binding site" evidence="2">
    <location>
        <position position="36"/>
    </location>
    <ligand>
        <name>Zn(2+)</name>
        <dbReference type="ChEBI" id="CHEBI:29105"/>
        <label>1</label>
    </ligand>
</feature>
<feature type="binding site" evidence="3">
    <location>
        <position position="95"/>
    </location>
    <ligand>
        <name>ATP</name>
        <dbReference type="ChEBI" id="CHEBI:30616"/>
    </ligand>
</feature>
<feature type="domain" description="2-thiouridine synthetase TtuA-like N-terminal LIM" evidence="5">
    <location>
        <begin position="13"/>
        <end position="37"/>
    </location>
</feature>
<gene>
    <name evidence="6" type="ORF">OU421_04505</name>
</gene>
<dbReference type="GO" id="GO:0002143">
    <property type="term" value="P:tRNA wobble position uridine thiolation"/>
    <property type="evidence" value="ECO:0007669"/>
    <property type="project" value="TreeGrafter"/>
</dbReference>
<keyword evidence="3" id="KW-0067">ATP-binding</keyword>
<dbReference type="Pfam" id="PF22082">
    <property type="entry name" value="TtuA_LIM_N"/>
    <property type="match status" value="1"/>
</dbReference>
<evidence type="ECO:0000259" key="4">
    <source>
        <dbReference type="Pfam" id="PF01171"/>
    </source>
</evidence>
<feature type="binding site" evidence="2">
    <location>
        <position position="299"/>
    </location>
    <ligand>
        <name>Zn(2+)</name>
        <dbReference type="ChEBI" id="CHEBI:29105"/>
        <label>2</label>
    </ligand>
</feature>
<feature type="binding site" evidence="2">
    <location>
        <position position="33"/>
    </location>
    <ligand>
        <name>Zn(2+)</name>
        <dbReference type="ChEBI" id="CHEBI:29105"/>
        <label>1</label>
    </ligand>
</feature>
<organism evidence="6 7">
    <name type="scientific">Methanogenium organophilum</name>
    <dbReference type="NCBI Taxonomy" id="2199"/>
    <lineage>
        <taxon>Archaea</taxon>
        <taxon>Methanobacteriati</taxon>
        <taxon>Methanobacteriota</taxon>
        <taxon>Stenosarchaea group</taxon>
        <taxon>Methanomicrobia</taxon>
        <taxon>Methanomicrobiales</taxon>
        <taxon>Methanomicrobiaceae</taxon>
        <taxon>Methanogenium</taxon>
    </lineage>
</organism>
<proteinExistence type="predicted"/>
<evidence type="ECO:0000259" key="5">
    <source>
        <dbReference type="Pfam" id="PF22082"/>
    </source>
</evidence>
<dbReference type="GO" id="GO:0046872">
    <property type="term" value="F:metal ion binding"/>
    <property type="evidence" value="ECO:0007669"/>
    <property type="project" value="UniProtKB-KW"/>
</dbReference>
<feature type="binding site" evidence="3">
    <location>
        <position position="177"/>
    </location>
    <ligand>
        <name>ATP</name>
        <dbReference type="ChEBI" id="CHEBI:30616"/>
    </ligand>
</feature>
<dbReference type="InterPro" id="IPR054306">
    <property type="entry name" value="TtuA-like_LIM_N"/>
</dbReference>
<dbReference type="GO" id="GO:0000049">
    <property type="term" value="F:tRNA binding"/>
    <property type="evidence" value="ECO:0007669"/>
    <property type="project" value="TreeGrafter"/>
</dbReference>
<keyword evidence="2" id="KW-0479">Metal-binding</keyword>
<evidence type="ECO:0000256" key="2">
    <source>
        <dbReference type="PIRSR" id="PIRSR004976-50"/>
    </source>
</evidence>
<keyword evidence="1" id="KW-0808">Transferase</keyword>
<protein>
    <submittedName>
        <fullName evidence="6">tRNA(Ile)-lysidine synthase</fullName>
    </submittedName>
</protein>
<evidence type="ECO:0000256" key="1">
    <source>
        <dbReference type="ARBA" id="ARBA00022679"/>
    </source>
</evidence>
<feature type="binding site" evidence="3">
    <location>
        <position position="172"/>
    </location>
    <ligand>
        <name>ATP</name>
        <dbReference type="ChEBI" id="CHEBI:30616"/>
    </ligand>
</feature>
<dbReference type="AlphaFoldDB" id="A0A9X9S602"/>
<dbReference type="Proteomes" id="UP001163096">
    <property type="component" value="Chromosome"/>
</dbReference>
<keyword evidence="7" id="KW-1185">Reference proteome</keyword>
<dbReference type="Pfam" id="PF01171">
    <property type="entry name" value="ATP_bind_3"/>
    <property type="match status" value="1"/>
</dbReference>
<dbReference type="InterPro" id="IPR014729">
    <property type="entry name" value="Rossmann-like_a/b/a_fold"/>
</dbReference>
<evidence type="ECO:0000313" key="7">
    <source>
        <dbReference type="Proteomes" id="UP001163096"/>
    </source>
</evidence>
<dbReference type="KEGG" id="mou:OU421_04505"/>
<reference evidence="6" key="1">
    <citation type="submission" date="2022-11" db="EMBL/GenBank/DDBJ databases">
        <title>Complete genome sequence of Methanogenium organophilum DSM 3596.</title>
        <authorList>
            <person name="Chen S.-C."/>
            <person name="Lai S.-J."/>
            <person name="You Y.-T."/>
        </authorList>
    </citation>
    <scope>NUCLEOTIDE SEQUENCE</scope>
    <source>
        <strain evidence="6">DSM 3596</strain>
    </source>
</reference>
<dbReference type="SUPFAM" id="SSF52402">
    <property type="entry name" value="Adenine nucleotide alpha hydrolases-like"/>
    <property type="match status" value="1"/>
</dbReference>
<feature type="binding site" evidence="2">
    <location>
        <position position="288"/>
    </location>
    <ligand>
        <name>Zn(2+)</name>
        <dbReference type="ChEBI" id="CHEBI:29105"/>
        <label>2</label>
    </ligand>
</feature>
<dbReference type="InterPro" id="IPR011063">
    <property type="entry name" value="TilS/TtcA_N"/>
</dbReference>
<dbReference type="EMBL" id="CP113361">
    <property type="protein sequence ID" value="WAI02136.1"/>
    <property type="molecule type" value="Genomic_DNA"/>
</dbReference>
<evidence type="ECO:0000313" key="6">
    <source>
        <dbReference type="EMBL" id="WAI02136.1"/>
    </source>
</evidence>
<feature type="domain" description="tRNA(Ile)-lysidine/2-thiocytidine synthase N-terminal" evidence="4">
    <location>
        <begin position="61"/>
        <end position="225"/>
    </location>
</feature>
<feature type="binding site" evidence="2">
    <location>
        <position position="296"/>
    </location>
    <ligand>
        <name>Zn(2+)</name>
        <dbReference type="ChEBI" id="CHEBI:29105"/>
        <label>2</label>
    </ligand>
</feature>
<dbReference type="GO" id="GO:0005524">
    <property type="term" value="F:ATP binding"/>
    <property type="evidence" value="ECO:0007669"/>
    <property type="project" value="UniProtKB-KW"/>
</dbReference>
<dbReference type="PANTHER" id="PTHR11807:SF12">
    <property type="entry name" value="CYTOPLASMIC TRNA 2-THIOLATION PROTEIN 1"/>
    <property type="match status" value="1"/>
</dbReference>
<dbReference type="GeneID" id="76834337"/>
<feature type="binding site" evidence="2">
    <location>
        <position position="17"/>
    </location>
    <ligand>
        <name>Zn(2+)</name>
        <dbReference type="ChEBI" id="CHEBI:29105"/>
        <label>1</label>
    </ligand>
</feature>
<name>A0A9X9S602_METOG</name>
<accession>A0A9X9S602</accession>
<dbReference type="Gene3D" id="3.40.50.620">
    <property type="entry name" value="HUPs"/>
    <property type="match status" value="1"/>
</dbReference>
<dbReference type="GO" id="GO:0016740">
    <property type="term" value="F:transferase activity"/>
    <property type="evidence" value="ECO:0007669"/>
    <property type="project" value="UniProtKB-KW"/>
</dbReference>
<dbReference type="RefSeq" id="WP_268187414.1">
    <property type="nucleotide sequence ID" value="NZ_CP113361.1"/>
</dbReference>
<sequence length="311" mass="34882">MRDDISLIDVHMNCSKCRREAVIYQRYSGMHLCAEHFTESVESRVKREIRRHRWIEHGDTIGVALSGGKDSTSLLHFLIKTFGHRPDIEIHAITIDEGIAGYRDLTETEEIIRRYDVPWHTASFAEEYGITLDGIVAGQGDDRRSCSFCGVLRRRVVNRIAREAGCTKLAFGFNLDDEAQSVMMNVLRGDAERLTMPQRENPGMIPRIRPFAVIPEREVALYAHLHVGPLADHGCPYAHNALRGDVRRLLNEYTWLHPSTKFAVRTLGEELQGLGAGPAVTPEMCPRCGEPAFGTCRTCAVLDEVAGGKSR</sequence>
<dbReference type="GO" id="GO:0002144">
    <property type="term" value="C:cytosolic tRNA wobble base thiouridylase complex"/>
    <property type="evidence" value="ECO:0007669"/>
    <property type="project" value="TreeGrafter"/>
</dbReference>
<dbReference type="InterPro" id="IPR035107">
    <property type="entry name" value="tRNA_thiolation_TtcA_Ctu1"/>
</dbReference>
<feature type="binding site" evidence="3">
    <location>
        <begin position="64"/>
        <end position="66"/>
    </location>
    <ligand>
        <name>ATP</name>
        <dbReference type="ChEBI" id="CHEBI:30616"/>
    </ligand>
</feature>
<dbReference type="PANTHER" id="PTHR11807">
    <property type="entry name" value="ATPASES OF THE PP SUPERFAMILY-RELATED"/>
    <property type="match status" value="1"/>
</dbReference>
<feature type="binding site" evidence="2">
    <location>
        <position position="14"/>
    </location>
    <ligand>
        <name>Zn(2+)</name>
        <dbReference type="ChEBI" id="CHEBI:29105"/>
        <label>1</label>
    </ligand>
</feature>
<evidence type="ECO:0000256" key="3">
    <source>
        <dbReference type="PIRSR" id="PIRSR004976-51"/>
    </source>
</evidence>
<keyword evidence="3" id="KW-0547">Nucleotide-binding</keyword>
<feature type="binding site" evidence="3">
    <location>
        <position position="70"/>
    </location>
    <ligand>
        <name>ATP</name>
        <dbReference type="ChEBI" id="CHEBI:30616"/>
    </ligand>
</feature>